<comment type="caution">
    <text evidence="1">The sequence shown here is derived from an EMBL/GenBank/DDBJ whole genome shotgun (WGS) entry which is preliminary data.</text>
</comment>
<organism evidence="1 2">
    <name type="scientific">Haloarcula onubensis</name>
    <dbReference type="NCBI Taxonomy" id="2950539"/>
    <lineage>
        <taxon>Archaea</taxon>
        <taxon>Methanobacteriati</taxon>
        <taxon>Methanobacteriota</taxon>
        <taxon>Stenosarchaea group</taxon>
        <taxon>Halobacteria</taxon>
        <taxon>Halobacteriales</taxon>
        <taxon>Haloarculaceae</taxon>
        <taxon>Haloarcula</taxon>
    </lineage>
</organism>
<protein>
    <recommendedName>
        <fullName evidence="3">Flagellin</fullName>
    </recommendedName>
</protein>
<dbReference type="Proteomes" id="UP001268864">
    <property type="component" value="Unassembled WGS sequence"/>
</dbReference>
<gene>
    <name evidence="1" type="ORF">NDI86_08355</name>
</gene>
<keyword evidence="2" id="KW-1185">Reference proteome</keyword>
<dbReference type="RefSeq" id="WP_310899966.1">
    <property type="nucleotide sequence ID" value="NZ_JAMQOS010000002.1"/>
</dbReference>
<evidence type="ECO:0000313" key="2">
    <source>
        <dbReference type="Proteomes" id="UP001268864"/>
    </source>
</evidence>
<reference evidence="1 2" key="1">
    <citation type="submission" date="2022-06" db="EMBL/GenBank/DDBJ databases">
        <title>Halomicroarcula sp. a new haloarchaeum isolate from saline soil.</title>
        <authorList>
            <person name="Strakova D."/>
            <person name="Galisteo C."/>
            <person name="Sanchez-Porro C."/>
            <person name="Ventosa A."/>
        </authorList>
    </citation>
    <scope>NUCLEOTIDE SEQUENCE [LARGE SCALE GENOMIC DNA]</scope>
    <source>
        <strain evidence="1 2">S3CR25-11</strain>
    </source>
</reference>
<evidence type="ECO:0000313" key="1">
    <source>
        <dbReference type="EMBL" id="MDS0282133.1"/>
    </source>
</evidence>
<evidence type="ECO:0008006" key="3">
    <source>
        <dbReference type="Google" id="ProtNLM"/>
    </source>
</evidence>
<name>A0ABU2FMZ0_9EURY</name>
<dbReference type="EMBL" id="JAMQOS010000002">
    <property type="protein sequence ID" value="MDS0282133.1"/>
    <property type="molecule type" value="Genomic_DNA"/>
</dbReference>
<sequence length="176" mass="18727">MADDWPVVALLAAVGVLLLVTAGVALTGLFGLFTVDEAGVATESAAVPTPSATAAPTTVTNESRLFTLETREVENCGMLCRNVTSTVTNEQSTAASDVTITTRLYAGNDTGGEVRWQGIERVERIGAGETYETTHRVELPLEDALAIRDRGGWVTIRTTVETADRSVTVTDRREVA</sequence>
<proteinExistence type="predicted"/>
<accession>A0ABU2FMZ0</accession>